<reference evidence="2" key="1">
    <citation type="submission" date="2015-12" db="EMBL/GenBank/DDBJ databases">
        <title>Gene expression during late stages of embryo sac development: a critical building block for successful pollen-pistil interactions.</title>
        <authorList>
            <person name="Liu Y."/>
            <person name="Joly V."/>
            <person name="Sabar M."/>
            <person name="Matton D.P."/>
        </authorList>
    </citation>
    <scope>NUCLEOTIDE SEQUENCE</scope>
</reference>
<protein>
    <submittedName>
        <fullName evidence="2">Putative ovule protein</fullName>
    </submittedName>
</protein>
<name>A0A0V0HLS1_SOLCH</name>
<accession>A0A0V0HLS1</accession>
<evidence type="ECO:0000313" key="2">
    <source>
        <dbReference type="EMBL" id="JAP21095.1"/>
    </source>
</evidence>
<feature type="region of interest" description="Disordered" evidence="1">
    <location>
        <begin position="50"/>
        <end position="73"/>
    </location>
</feature>
<sequence>MNHFLIKMRSLYLEYEENILLHKQPFFSKIGKKTKIFILQWKKGIKQNQKKQFSVSTNKVQTPTPHSPTHCSNNYHFLSKD</sequence>
<proteinExistence type="predicted"/>
<dbReference type="EMBL" id="GEDG01018084">
    <property type="protein sequence ID" value="JAP21095.1"/>
    <property type="molecule type" value="Transcribed_RNA"/>
</dbReference>
<evidence type="ECO:0000256" key="1">
    <source>
        <dbReference type="SAM" id="MobiDB-lite"/>
    </source>
</evidence>
<organism evidence="2">
    <name type="scientific">Solanum chacoense</name>
    <name type="common">Chaco potato</name>
    <dbReference type="NCBI Taxonomy" id="4108"/>
    <lineage>
        <taxon>Eukaryota</taxon>
        <taxon>Viridiplantae</taxon>
        <taxon>Streptophyta</taxon>
        <taxon>Embryophyta</taxon>
        <taxon>Tracheophyta</taxon>
        <taxon>Spermatophyta</taxon>
        <taxon>Magnoliopsida</taxon>
        <taxon>eudicotyledons</taxon>
        <taxon>Gunneridae</taxon>
        <taxon>Pentapetalae</taxon>
        <taxon>asterids</taxon>
        <taxon>lamiids</taxon>
        <taxon>Solanales</taxon>
        <taxon>Solanaceae</taxon>
        <taxon>Solanoideae</taxon>
        <taxon>Solaneae</taxon>
        <taxon>Solanum</taxon>
    </lineage>
</organism>
<dbReference type="AlphaFoldDB" id="A0A0V0HLS1"/>